<keyword evidence="2" id="KW-1185">Reference proteome</keyword>
<organism evidence="1 2">
    <name type="scientific">Daphnia magna</name>
    <dbReference type="NCBI Taxonomy" id="35525"/>
    <lineage>
        <taxon>Eukaryota</taxon>
        <taxon>Metazoa</taxon>
        <taxon>Ecdysozoa</taxon>
        <taxon>Arthropoda</taxon>
        <taxon>Crustacea</taxon>
        <taxon>Branchiopoda</taxon>
        <taxon>Diplostraca</taxon>
        <taxon>Cladocera</taxon>
        <taxon>Anomopoda</taxon>
        <taxon>Daphniidae</taxon>
        <taxon>Daphnia</taxon>
    </lineage>
</organism>
<dbReference type="Proteomes" id="UP001234178">
    <property type="component" value="Unassembled WGS sequence"/>
</dbReference>
<comment type="caution">
    <text evidence="1">The sequence shown here is derived from an EMBL/GenBank/DDBJ whole genome shotgun (WGS) entry which is preliminary data.</text>
</comment>
<proteinExistence type="predicted"/>
<name>A0ABQ9YZ54_9CRUS</name>
<evidence type="ECO:0000313" key="1">
    <source>
        <dbReference type="EMBL" id="KAK4005929.1"/>
    </source>
</evidence>
<reference evidence="1 2" key="1">
    <citation type="journal article" date="2023" name="Nucleic Acids Res.">
        <title>The hologenome of Daphnia magna reveals possible DNA methylation and microbiome-mediated evolution of the host genome.</title>
        <authorList>
            <person name="Chaturvedi A."/>
            <person name="Li X."/>
            <person name="Dhandapani V."/>
            <person name="Marshall H."/>
            <person name="Kissane S."/>
            <person name="Cuenca-Cambronero M."/>
            <person name="Asole G."/>
            <person name="Calvet F."/>
            <person name="Ruiz-Romero M."/>
            <person name="Marangio P."/>
            <person name="Guigo R."/>
            <person name="Rago D."/>
            <person name="Mirbahai L."/>
            <person name="Eastwood N."/>
            <person name="Colbourne J.K."/>
            <person name="Zhou J."/>
            <person name="Mallon E."/>
            <person name="Orsini L."/>
        </authorList>
    </citation>
    <scope>NUCLEOTIDE SEQUENCE [LARGE SCALE GENOMIC DNA]</scope>
    <source>
        <strain evidence="1">LRV0_1</strain>
    </source>
</reference>
<protein>
    <submittedName>
        <fullName evidence="1">Uncharacterized protein</fullName>
    </submittedName>
</protein>
<sequence length="150" mass="17199">MSYKITWADTFGQWKQATVMVRLVGALCQQRERGPSQTYPKDFSLCWCGTDEHHTGTFWIKEIINALKAFSGCKFYPVEPLYTCKLKIKPAFIGVISETIQIVKLCSICKIVNVSVRQYLKEQLPRDFIQGLPTASRAVINIDDTRKPHR</sequence>
<evidence type="ECO:0000313" key="2">
    <source>
        <dbReference type="Proteomes" id="UP001234178"/>
    </source>
</evidence>
<dbReference type="EMBL" id="JAOYFB010000002">
    <property type="protein sequence ID" value="KAK4005929.1"/>
    <property type="molecule type" value="Genomic_DNA"/>
</dbReference>
<gene>
    <name evidence="1" type="ORF">OUZ56_011055</name>
</gene>
<accession>A0ABQ9YZ54</accession>